<dbReference type="SUPFAM" id="SSF51735">
    <property type="entry name" value="NAD(P)-binding Rossmann-fold domains"/>
    <property type="match status" value="1"/>
</dbReference>
<feature type="domain" description="Gfo/Idh/MocA-like oxidoreductase N-terminal" evidence="1">
    <location>
        <begin position="7"/>
        <end position="123"/>
    </location>
</feature>
<dbReference type="PANTHER" id="PTHR43054">
    <property type="match status" value="1"/>
</dbReference>
<evidence type="ECO:0000259" key="2">
    <source>
        <dbReference type="Pfam" id="PF22725"/>
    </source>
</evidence>
<dbReference type="SUPFAM" id="SSF55347">
    <property type="entry name" value="Glyceraldehyde-3-phosphate dehydrogenase-like, C-terminal domain"/>
    <property type="match status" value="1"/>
</dbReference>
<dbReference type="Pfam" id="PF01408">
    <property type="entry name" value="GFO_IDH_MocA"/>
    <property type="match status" value="1"/>
</dbReference>
<dbReference type="Pfam" id="PF22725">
    <property type="entry name" value="GFO_IDH_MocA_C3"/>
    <property type="match status" value="1"/>
</dbReference>
<dbReference type="Proteomes" id="UP000054078">
    <property type="component" value="Unassembled WGS sequence"/>
</dbReference>
<dbReference type="AlphaFoldDB" id="A0A100YW32"/>
<evidence type="ECO:0000313" key="4">
    <source>
        <dbReference type="Proteomes" id="UP000054078"/>
    </source>
</evidence>
<dbReference type="InterPro" id="IPR055170">
    <property type="entry name" value="GFO_IDH_MocA-like_dom"/>
</dbReference>
<gene>
    <name evidence="3" type="ORF">AUL39_05695</name>
</gene>
<evidence type="ECO:0000313" key="3">
    <source>
        <dbReference type="EMBL" id="KUH58487.1"/>
    </source>
</evidence>
<feature type="domain" description="GFO/IDH/MocA-like oxidoreductase" evidence="2">
    <location>
        <begin position="144"/>
        <end position="262"/>
    </location>
</feature>
<dbReference type="Gene3D" id="3.30.360.10">
    <property type="entry name" value="Dihydrodipicolinate Reductase, domain 2"/>
    <property type="match status" value="1"/>
</dbReference>
<reference evidence="3 4" key="1">
    <citation type="submission" date="2015-12" db="EMBL/GenBank/DDBJ databases">
        <title>Draft Genome Sequence of Olsenella scatoligenes SK9K4T; a Producer of 3-Methylindole- (skatole) and 4-Methylphenol- (p-cresol) Isolated from Pig Feces.</title>
        <authorList>
            <person name="Li X."/>
            <person name="Borg B."/>
            <person name="Canibe N."/>
        </authorList>
    </citation>
    <scope>NUCLEOTIDE SEQUENCE [LARGE SCALE GENOMIC DNA]</scope>
    <source>
        <strain evidence="3 4">SK9K4</strain>
    </source>
</reference>
<comment type="caution">
    <text evidence="3">The sequence shown here is derived from an EMBL/GenBank/DDBJ whole genome shotgun (WGS) entry which is preliminary data.</text>
</comment>
<dbReference type="EMBL" id="LOJF01000009">
    <property type="protein sequence ID" value="KUH58487.1"/>
    <property type="molecule type" value="Genomic_DNA"/>
</dbReference>
<dbReference type="InterPro" id="IPR036291">
    <property type="entry name" value="NAD(P)-bd_dom_sf"/>
</dbReference>
<proteinExistence type="predicted"/>
<sequence>MTQGQKVRIATIGTSGIAQRFLDALAGFEGASYAGAYSRDISRARAFAHEHGGELAFDSLDELCACPDVDAVYISSPNAVHAPQALALVRAGKHVLVEKTFASNAREAKRVFDAASEQGVVAMEAMRSIHTPGFRAVVETLPQLGEVRLAQMGFAKVTSRISRLRAGERLNVFDPRLSGGSLMDIGVYCVEPAIALFERPTSVNASLVLTEVPGEPADSPYRKVDLAGAILLGYGDKVVTLSFGKVSDDLAPCQVEGERATLIYQDITKPHDLRVVEHVDRGMTWGTVGGTERTVRVENPENDMVCELADFCEAASGDAVAIEHANMWADVTLASLEVMDKVRAQAGVRFPADDEG</sequence>
<dbReference type="GO" id="GO:0000166">
    <property type="term" value="F:nucleotide binding"/>
    <property type="evidence" value="ECO:0007669"/>
    <property type="project" value="InterPro"/>
</dbReference>
<dbReference type="OrthoDB" id="9815825at2"/>
<name>A0A100YW32_TRASO</name>
<organism evidence="3 4">
    <name type="scientific">Tractidigestivibacter scatoligenes</name>
    <name type="common">Olsenella scatoligenes</name>
    <dbReference type="NCBI Taxonomy" id="1299998"/>
    <lineage>
        <taxon>Bacteria</taxon>
        <taxon>Bacillati</taxon>
        <taxon>Actinomycetota</taxon>
        <taxon>Coriobacteriia</taxon>
        <taxon>Coriobacteriales</taxon>
        <taxon>Atopobiaceae</taxon>
        <taxon>Tractidigestivibacter</taxon>
    </lineage>
</organism>
<protein>
    <submittedName>
        <fullName evidence="3">Uncharacterized protein</fullName>
    </submittedName>
</protein>
<dbReference type="InterPro" id="IPR000683">
    <property type="entry name" value="Gfo/Idh/MocA-like_OxRdtase_N"/>
</dbReference>
<dbReference type="Gene3D" id="3.40.50.720">
    <property type="entry name" value="NAD(P)-binding Rossmann-like Domain"/>
    <property type="match status" value="1"/>
</dbReference>
<keyword evidence="4" id="KW-1185">Reference proteome</keyword>
<accession>A0A100YW32</accession>
<evidence type="ECO:0000259" key="1">
    <source>
        <dbReference type="Pfam" id="PF01408"/>
    </source>
</evidence>
<dbReference type="PANTHER" id="PTHR43054:SF1">
    <property type="entry name" value="SCYLLO-INOSITOL 2-DEHYDROGENASE (NADP(+)) IOLU"/>
    <property type="match status" value="1"/>
</dbReference>
<dbReference type="RefSeq" id="WP_059054586.1">
    <property type="nucleotide sequence ID" value="NZ_LOJF01000009.1"/>
</dbReference>
<dbReference type="STRING" id="1299998.AUL39_05695"/>